<comment type="caution">
    <text evidence="3">The sequence shown here is derived from an EMBL/GenBank/DDBJ whole genome shotgun (WGS) entry which is preliminary data.</text>
</comment>
<dbReference type="Pfam" id="PF19780">
    <property type="entry name" value="DUF6265"/>
    <property type="match status" value="1"/>
</dbReference>
<dbReference type="RefSeq" id="WP_198112514.1">
    <property type="nucleotide sequence ID" value="NZ_JAEDAK010000014.1"/>
</dbReference>
<organism evidence="3 4">
    <name type="scientific">Inhella proteolytica</name>
    <dbReference type="NCBI Taxonomy" id="2795029"/>
    <lineage>
        <taxon>Bacteria</taxon>
        <taxon>Pseudomonadati</taxon>
        <taxon>Pseudomonadota</taxon>
        <taxon>Betaproteobacteria</taxon>
        <taxon>Burkholderiales</taxon>
        <taxon>Sphaerotilaceae</taxon>
        <taxon>Inhella</taxon>
    </lineage>
</organism>
<dbReference type="AlphaFoldDB" id="A0A931NIE0"/>
<dbReference type="InterPro" id="IPR046232">
    <property type="entry name" value="DUF6265"/>
</dbReference>
<proteinExistence type="predicted"/>
<keyword evidence="4" id="KW-1185">Reference proteome</keyword>
<name>A0A931NIE0_9BURK</name>
<reference evidence="3" key="1">
    <citation type="submission" date="2020-12" db="EMBL/GenBank/DDBJ databases">
        <title>The genome sequence of Inhella sp. 1Y17.</title>
        <authorList>
            <person name="Liu Y."/>
        </authorList>
    </citation>
    <scope>NUCLEOTIDE SEQUENCE</scope>
    <source>
        <strain evidence="3">1Y17</strain>
    </source>
</reference>
<feature type="domain" description="DUF6265" evidence="2">
    <location>
        <begin position="19"/>
        <end position="130"/>
    </location>
</feature>
<evidence type="ECO:0000313" key="4">
    <source>
        <dbReference type="Proteomes" id="UP000613266"/>
    </source>
</evidence>
<sequence length="148" mass="16285">MLATLLLAAGLSASPADLAFMQGSWEGRLGSLQLQERWTDAAGGLMLGVARNLKGEGAARRAVGFEFLRIEFRQDGSVVYVAQPQGRPPTEFRLTALETGSARFENPQHDHPKSIRYRLEGPDDLVAELEGTEGTQRFRFQRAPSGER</sequence>
<gene>
    <name evidence="3" type="ORF">I7X39_17800</name>
</gene>
<dbReference type="Proteomes" id="UP000613266">
    <property type="component" value="Unassembled WGS sequence"/>
</dbReference>
<evidence type="ECO:0000256" key="1">
    <source>
        <dbReference type="SAM" id="MobiDB-lite"/>
    </source>
</evidence>
<dbReference type="EMBL" id="JAEDAK010000014">
    <property type="protein sequence ID" value="MBH9578748.1"/>
    <property type="molecule type" value="Genomic_DNA"/>
</dbReference>
<evidence type="ECO:0000259" key="2">
    <source>
        <dbReference type="Pfam" id="PF19780"/>
    </source>
</evidence>
<feature type="region of interest" description="Disordered" evidence="1">
    <location>
        <begin position="128"/>
        <end position="148"/>
    </location>
</feature>
<accession>A0A931NIE0</accession>
<protein>
    <recommendedName>
        <fullName evidence="2">DUF6265 domain-containing protein</fullName>
    </recommendedName>
</protein>
<evidence type="ECO:0000313" key="3">
    <source>
        <dbReference type="EMBL" id="MBH9578748.1"/>
    </source>
</evidence>